<dbReference type="PANTHER" id="PTHR21301:SF11">
    <property type="entry name" value="GIY-YIG DOMAIN-CONTAINING PROTEIN"/>
    <property type="match status" value="1"/>
</dbReference>
<evidence type="ECO:0000313" key="2">
    <source>
        <dbReference type="Proteomes" id="UP000281553"/>
    </source>
</evidence>
<organism evidence="1 2">
    <name type="scientific">Dibothriocephalus latus</name>
    <name type="common">Fish tapeworm</name>
    <name type="synonym">Diphyllobothrium latum</name>
    <dbReference type="NCBI Taxonomy" id="60516"/>
    <lineage>
        <taxon>Eukaryota</taxon>
        <taxon>Metazoa</taxon>
        <taxon>Spiralia</taxon>
        <taxon>Lophotrochozoa</taxon>
        <taxon>Platyhelminthes</taxon>
        <taxon>Cestoda</taxon>
        <taxon>Eucestoda</taxon>
        <taxon>Diphyllobothriidea</taxon>
        <taxon>Diphyllobothriidae</taxon>
        <taxon>Dibothriocephalus</taxon>
    </lineage>
</organism>
<dbReference type="OrthoDB" id="6259957at2759"/>
<evidence type="ECO:0000313" key="1">
    <source>
        <dbReference type="EMBL" id="VDN13842.1"/>
    </source>
</evidence>
<reference evidence="1 2" key="1">
    <citation type="submission" date="2018-11" db="EMBL/GenBank/DDBJ databases">
        <authorList>
            <consortium name="Pathogen Informatics"/>
        </authorList>
    </citation>
    <scope>NUCLEOTIDE SEQUENCE [LARGE SCALE GENOMIC DNA]</scope>
</reference>
<proteinExistence type="predicted"/>
<dbReference type="EMBL" id="UYRU01057529">
    <property type="protein sequence ID" value="VDN13842.1"/>
    <property type="molecule type" value="Genomic_DNA"/>
</dbReference>
<dbReference type="PANTHER" id="PTHR21301">
    <property type="entry name" value="REVERSE TRANSCRIPTASE"/>
    <property type="match status" value="1"/>
</dbReference>
<keyword evidence="2" id="KW-1185">Reference proteome</keyword>
<sequence>MDWEPAYHDSSSSRLTRLSPLARISISDLNSNSEFVLQRLESRVFRHHRPKFWARYVDNTFVVIEQDQVLTFKEHLNVTSPRIQFMMYEEENNRLAFLDVLLCRKGGSGLKTSVQESNQHYATAELLQQPPNQSQTQQGKSALLAR</sequence>
<protein>
    <submittedName>
        <fullName evidence="1">Uncharacterized protein</fullName>
    </submittedName>
</protein>
<dbReference type="Proteomes" id="UP000281553">
    <property type="component" value="Unassembled WGS sequence"/>
</dbReference>
<name>A0A3P7P0D7_DIBLA</name>
<accession>A0A3P7P0D7</accession>
<dbReference type="AlphaFoldDB" id="A0A3P7P0D7"/>
<gene>
    <name evidence="1" type="ORF">DILT_LOCUS9673</name>
</gene>